<keyword evidence="2" id="KW-0472">Membrane</keyword>
<feature type="domain" description="YdbS-like PH" evidence="3">
    <location>
        <begin position="106"/>
        <end position="181"/>
    </location>
</feature>
<dbReference type="Proteomes" id="UP000549113">
    <property type="component" value="Unassembled WGS sequence"/>
</dbReference>
<dbReference type="PANTHER" id="PTHR34473:SF2">
    <property type="entry name" value="UPF0699 TRANSMEMBRANE PROTEIN YDBT"/>
    <property type="match status" value="1"/>
</dbReference>
<dbReference type="Pfam" id="PF03703">
    <property type="entry name" value="bPH_2"/>
    <property type="match status" value="2"/>
</dbReference>
<feature type="region of interest" description="Disordered" evidence="1">
    <location>
        <begin position="1"/>
        <end position="22"/>
    </location>
</feature>
<gene>
    <name evidence="4" type="ORF">BKA10_002100</name>
</gene>
<comment type="caution">
    <text evidence="4">The sequence shown here is derived from an EMBL/GenBank/DDBJ whole genome shotgun (WGS) entry which is preliminary data.</text>
</comment>
<keyword evidence="5" id="KW-1185">Reference proteome</keyword>
<dbReference type="InterPro" id="IPR005182">
    <property type="entry name" value="YdbS-like_PH"/>
</dbReference>
<dbReference type="PANTHER" id="PTHR34473">
    <property type="entry name" value="UPF0699 TRANSMEMBRANE PROTEIN YDBS"/>
    <property type="match status" value="1"/>
</dbReference>
<proteinExistence type="predicted"/>
<accession>A0AA40SQ71</accession>
<organism evidence="4 5">
    <name type="scientific">Microbacterium invictum</name>
    <dbReference type="NCBI Taxonomy" id="515415"/>
    <lineage>
        <taxon>Bacteria</taxon>
        <taxon>Bacillati</taxon>
        <taxon>Actinomycetota</taxon>
        <taxon>Actinomycetes</taxon>
        <taxon>Micrococcales</taxon>
        <taxon>Microbacteriaceae</taxon>
        <taxon>Microbacterium</taxon>
    </lineage>
</organism>
<keyword evidence="2" id="KW-1133">Transmembrane helix</keyword>
<evidence type="ECO:0000256" key="2">
    <source>
        <dbReference type="SAM" id="Phobius"/>
    </source>
</evidence>
<dbReference type="EMBL" id="JACIFH010000001">
    <property type="protein sequence ID" value="MBB4140306.1"/>
    <property type="molecule type" value="Genomic_DNA"/>
</dbReference>
<evidence type="ECO:0000256" key="1">
    <source>
        <dbReference type="SAM" id="MobiDB-lite"/>
    </source>
</evidence>
<feature type="domain" description="YdbS-like PH" evidence="3">
    <location>
        <begin position="425"/>
        <end position="499"/>
    </location>
</feature>
<evidence type="ECO:0000313" key="4">
    <source>
        <dbReference type="EMBL" id="MBB4140306.1"/>
    </source>
</evidence>
<name>A0AA40SQ71_9MICO</name>
<reference evidence="4 5" key="1">
    <citation type="submission" date="2020-08" db="EMBL/GenBank/DDBJ databases">
        <title>Sequencing the genomes of 1000 actinobacteria strains.</title>
        <authorList>
            <person name="Klenk H.-P."/>
        </authorList>
    </citation>
    <scope>NUCLEOTIDE SEQUENCE [LARGE SCALE GENOMIC DNA]</scope>
    <source>
        <strain evidence="4 5">DSM 19600</strain>
    </source>
</reference>
<sequence length="606" mass="65052">MTFPAPSPSPAPPPSSVRSPLSDGEWHRMHPLSPLLKGGLFLVVVIGIVVANLRDRLIALFVPTGIDVDYEGDPIDFILDNNLILVAALVVLGVLLILLALFWLSWRFHTFRITDDDVEVRSGVIFRTHRRAPLDRVQGVNLTRPMVARLFGLGKLEVVGAGLDANVKLEYLSTVNAETIRGDILRLASGRQLGEAAARAEKAGVPLTHAAAATVAAGLTGLIEGAEEPVEEPASVVHIPPGRVVAAHLISGSTIWLLLLIAAVIVGSVLGTPWVLFTIIPTLIGFGAYWFRQITRSLRYSIAPARGGVRITFGLFTTITETLPPGRIHAFEIAQPILWRRFGWWRIRVNRLSGRSATDSATQQFADVLPAGTREDVERVMRLFLPGVPDELWAELSVHGLLGPAADDPYTTTPRRARWLRPFSWKRNGFLLTPGALLLRHGVFRRALVMLPLARLQSVRIGQGPVDRRNRVANITGHTVLGQVSGTLGIIDRDDAMRAWESTAAGVIVASADDRSHRWESRNVDAGDAVIAGADGADGADGAGEGIADAETGVADAAAAGLAVEPQAHAVVDPQEHRAGRSGSPGDVPVELRVDGPEEPAGGVQR</sequence>
<keyword evidence="2" id="KW-0812">Transmembrane</keyword>
<evidence type="ECO:0000259" key="3">
    <source>
        <dbReference type="Pfam" id="PF03703"/>
    </source>
</evidence>
<evidence type="ECO:0000313" key="5">
    <source>
        <dbReference type="Proteomes" id="UP000549113"/>
    </source>
</evidence>
<dbReference type="AlphaFoldDB" id="A0AA40SQ71"/>
<protein>
    <submittedName>
        <fullName evidence="4">Membrane protein</fullName>
    </submittedName>
</protein>
<feature type="transmembrane region" description="Helical" evidence="2">
    <location>
        <begin position="245"/>
        <end position="266"/>
    </location>
</feature>
<feature type="region of interest" description="Disordered" evidence="1">
    <location>
        <begin position="566"/>
        <end position="606"/>
    </location>
</feature>
<feature type="compositionally biased region" description="Pro residues" evidence="1">
    <location>
        <begin position="1"/>
        <end position="15"/>
    </location>
</feature>
<feature type="transmembrane region" description="Helical" evidence="2">
    <location>
        <begin position="83"/>
        <end position="104"/>
    </location>
</feature>
<dbReference type="RefSeq" id="WP_308221582.1">
    <property type="nucleotide sequence ID" value="NZ_BAABCO010000002.1"/>
</dbReference>
<feature type="transmembrane region" description="Helical" evidence="2">
    <location>
        <begin position="272"/>
        <end position="291"/>
    </location>
</feature>